<evidence type="ECO:0000313" key="2">
    <source>
        <dbReference type="Proteomes" id="UP000646365"/>
    </source>
</evidence>
<accession>A0A8J2Z1D4</accession>
<sequence length="144" mass="14918">MIGRAQIEALIPHAGRMCLLDRIEAWDARTIRCRATSHRDSANPLAVNGRLGAACGVEYAAQAMALHGGLTGAVGGRPRAGYLASLRALSLKVERLDGLAGDLIVEAERLAGEGASVSYGFSVSHDGIVLLSGRAAVILEGKAT</sequence>
<dbReference type="RefSeq" id="WP_189052032.1">
    <property type="nucleotide sequence ID" value="NZ_BMJQ01000024.1"/>
</dbReference>
<keyword evidence="2" id="KW-1185">Reference proteome</keyword>
<gene>
    <name evidence="1" type="ORF">GCM10011611_61560</name>
</gene>
<organism evidence="1 2">
    <name type="scientific">Aliidongia dinghuensis</name>
    <dbReference type="NCBI Taxonomy" id="1867774"/>
    <lineage>
        <taxon>Bacteria</taxon>
        <taxon>Pseudomonadati</taxon>
        <taxon>Pseudomonadota</taxon>
        <taxon>Alphaproteobacteria</taxon>
        <taxon>Rhodospirillales</taxon>
        <taxon>Dongiaceae</taxon>
        <taxon>Aliidongia</taxon>
    </lineage>
</organism>
<reference evidence="1" key="1">
    <citation type="journal article" date="2014" name="Int. J. Syst. Evol. Microbiol.">
        <title>Complete genome sequence of Corynebacterium casei LMG S-19264T (=DSM 44701T), isolated from a smear-ripened cheese.</title>
        <authorList>
            <consortium name="US DOE Joint Genome Institute (JGI-PGF)"/>
            <person name="Walter F."/>
            <person name="Albersmeier A."/>
            <person name="Kalinowski J."/>
            <person name="Ruckert C."/>
        </authorList>
    </citation>
    <scope>NUCLEOTIDE SEQUENCE</scope>
    <source>
        <strain evidence="1">CGMCC 1.15725</strain>
    </source>
</reference>
<dbReference type="Pfam" id="PF22817">
    <property type="entry name" value="ApeP-like"/>
    <property type="match status" value="1"/>
</dbReference>
<dbReference type="AlphaFoldDB" id="A0A8J2Z1D4"/>
<comment type="caution">
    <text evidence="1">The sequence shown here is derived from an EMBL/GenBank/DDBJ whole genome shotgun (WGS) entry which is preliminary data.</text>
</comment>
<evidence type="ECO:0000313" key="1">
    <source>
        <dbReference type="EMBL" id="GGF46829.1"/>
    </source>
</evidence>
<name>A0A8J2Z1D4_9PROT</name>
<dbReference type="EMBL" id="BMJQ01000024">
    <property type="protein sequence ID" value="GGF46829.1"/>
    <property type="molecule type" value="Genomic_DNA"/>
</dbReference>
<protein>
    <submittedName>
        <fullName evidence="1">Phosphotransferase</fullName>
    </submittedName>
</protein>
<dbReference type="InterPro" id="IPR029069">
    <property type="entry name" value="HotDog_dom_sf"/>
</dbReference>
<dbReference type="Proteomes" id="UP000646365">
    <property type="component" value="Unassembled WGS sequence"/>
</dbReference>
<proteinExistence type="predicted"/>
<dbReference type="Gene3D" id="3.10.129.10">
    <property type="entry name" value="Hotdog Thioesterase"/>
    <property type="match status" value="1"/>
</dbReference>
<reference evidence="1" key="2">
    <citation type="submission" date="2020-09" db="EMBL/GenBank/DDBJ databases">
        <authorList>
            <person name="Sun Q."/>
            <person name="Zhou Y."/>
        </authorList>
    </citation>
    <scope>NUCLEOTIDE SEQUENCE</scope>
    <source>
        <strain evidence="1">CGMCC 1.15725</strain>
    </source>
</reference>
<dbReference type="SUPFAM" id="SSF54637">
    <property type="entry name" value="Thioesterase/thiol ester dehydrase-isomerase"/>
    <property type="match status" value="1"/>
</dbReference>
<dbReference type="InterPro" id="IPR016776">
    <property type="entry name" value="ApeP-like_dehydratase"/>
</dbReference>